<evidence type="ECO:0000313" key="1">
    <source>
        <dbReference type="EMBL" id="GIY08168.1"/>
    </source>
</evidence>
<gene>
    <name evidence="1" type="ORF">CEXT_240621</name>
</gene>
<dbReference type="Proteomes" id="UP001054945">
    <property type="component" value="Unassembled WGS sequence"/>
</dbReference>
<accession>A0AAV4QDQ4</accession>
<protein>
    <submittedName>
        <fullName evidence="1">Uncharacterized protein</fullName>
    </submittedName>
</protein>
<comment type="caution">
    <text evidence="1">The sequence shown here is derived from an EMBL/GenBank/DDBJ whole genome shotgun (WGS) entry which is preliminary data.</text>
</comment>
<dbReference type="EMBL" id="BPLR01006208">
    <property type="protein sequence ID" value="GIY08168.1"/>
    <property type="molecule type" value="Genomic_DNA"/>
</dbReference>
<dbReference type="AlphaFoldDB" id="A0AAV4QDQ4"/>
<sequence length="91" mass="10095">MDVIRFGRRDYQSECGIGELLPPRFALEGLGTQKDKTRQRVEEYKSLPETLNLESTLHYGGRKKSVSPQHPSPAVGVRNADYSAISFASGV</sequence>
<reference evidence="1 2" key="1">
    <citation type="submission" date="2021-06" db="EMBL/GenBank/DDBJ databases">
        <title>Caerostris extrusa draft genome.</title>
        <authorList>
            <person name="Kono N."/>
            <person name="Arakawa K."/>
        </authorList>
    </citation>
    <scope>NUCLEOTIDE SEQUENCE [LARGE SCALE GENOMIC DNA]</scope>
</reference>
<proteinExistence type="predicted"/>
<name>A0AAV4QDQ4_CAEEX</name>
<organism evidence="1 2">
    <name type="scientific">Caerostris extrusa</name>
    <name type="common">Bark spider</name>
    <name type="synonym">Caerostris bankana</name>
    <dbReference type="NCBI Taxonomy" id="172846"/>
    <lineage>
        <taxon>Eukaryota</taxon>
        <taxon>Metazoa</taxon>
        <taxon>Ecdysozoa</taxon>
        <taxon>Arthropoda</taxon>
        <taxon>Chelicerata</taxon>
        <taxon>Arachnida</taxon>
        <taxon>Araneae</taxon>
        <taxon>Araneomorphae</taxon>
        <taxon>Entelegynae</taxon>
        <taxon>Araneoidea</taxon>
        <taxon>Araneidae</taxon>
        <taxon>Caerostris</taxon>
    </lineage>
</organism>
<keyword evidence="2" id="KW-1185">Reference proteome</keyword>
<evidence type="ECO:0000313" key="2">
    <source>
        <dbReference type="Proteomes" id="UP001054945"/>
    </source>
</evidence>